<dbReference type="Proteomes" id="UP000885750">
    <property type="component" value="Unassembled WGS sequence"/>
</dbReference>
<dbReference type="EMBL" id="DRMS01000149">
    <property type="protein sequence ID" value="HFC91896.1"/>
    <property type="molecule type" value="Genomic_DNA"/>
</dbReference>
<organism evidence="1">
    <name type="scientific">Leucothrix mucor</name>
    <dbReference type="NCBI Taxonomy" id="45248"/>
    <lineage>
        <taxon>Bacteria</taxon>
        <taxon>Pseudomonadati</taxon>
        <taxon>Pseudomonadota</taxon>
        <taxon>Gammaproteobacteria</taxon>
        <taxon>Thiotrichales</taxon>
        <taxon>Thiotrichaceae</taxon>
        <taxon>Leucothrix</taxon>
    </lineage>
</organism>
<name>A0A7V2WU97_LEUMU</name>
<dbReference type="PROSITE" id="PS51257">
    <property type="entry name" value="PROKAR_LIPOPROTEIN"/>
    <property type="match status" value="1"/>
</dbReference>
<sequence length="159" mass="18606">MNYKLKLIVLIASFFIFGCTLVPVYGEKTVNDLLTDIKGLVEVTEKSVTRIITTGVVTPKEYCEKMLKQSMFIAHKEERDMAVCDANKVSEKDTLALSLLFDVMSITTIIQYIEIIEKDEEEVVTRKQYNRVRNIKNRFKKLKLEEKVDYLVKKYQHRM</sequence>
<protein>
    <recommendedName>
        <fullName evidence="2">Lipoprotein</fullName>
    </recommendedName>
</protein>
<evidence type="ECO:0000313" key="1">
    <source>
        <dbReference type="EMBL" id="HFC91896.1"/>
    </source>
</evidence>
<evidence type="ECO:0008006" key="2">
    <source>
        <dbReference type="Google" id="ProtNLM"/>
    </source>
</evidence>
<dbReference type="AlphaFoldDB" id="A0A7V2WU97"/>
<reference evidence="1" key="1">
    <citation type="journal article" date="2020" name="mSystems">
        <title>Genome- and Community-Level Interaction Insights into Carbon Utilization and Element Cycling Functions of Hydrothermarchaeota in Hydrothermal Sediment.</title>
        <authorList>
            <person name="Zhou Z."/>
            <person name="Liu Y."/>
            <person name="Xu W."/>
            <person name="Pan J."/>
            <person name="Luo Z.H."/>
            <person name="Li M."/>
        </authorList>
    </citation>
    <scope>NUCLEOTIDE SEQUENCE [LARGE SCALE GENOMIC DNA]</scope>
    <source>
        <strain evidence="1">HyVt-493</strain>
    </source>
</reference>
<comment type="caution">
    <text evidence="1">The sequence shown here is derived from an EMBL/GenBank/DDBJ whole genome shotgun (WGS) entry which is preliminary data.</text>
</comment>
<accession>A0A7V2WU97</accession>
<proteinExistence type="predicted"/>
<gene>
    <name evidence="1" type="ORF">ENJ51_03705</name>
</gene>